<dbReference type="AlphaFoldDB" id="A0A5D4T1P3"/>
<sequence>MEQKAKTPEGDKGSLRPLKRCEEAQAPSLGKRSHLRKSTAVINKISKSRSFSVASLYCAVLLCGQNFSFMALI</sequence>
<evidence type="ECO:0000313" key="3">
    <source>
        <dbReference type="Proteomes" id="UP000322524"/>
    </source>
</evidence>
<reference evidence="2 3" key="1">
    <citation type="submission" date="2019-08" db="EMBL/GenBank/DDBJ databases">
        <title>Bacillus genomes from the desert of Cuatro Cienegas, Coahuila.</title>
        <authorList>
            <person name="Olmedo-Alvarez G."/>
        </authorList>
    </citation>
    <scope>NUCLEOTIDE SEQUENCE [LARGE SCALE GENOMIC DNA]</scope>
    <source>
        <strain evidence="2 3">CH28_1T</strain>
    </source>
</reference>
<evidence type="ECO:0000313" key="2">
    <source>
        <dbReference type="EMBL" id="TYS69189.1"/>
    </source>
</evidence>
<keyword evidence="1" id="KW-0472">Membrane</keyword>
<evidence type="ECO:0000256" key="1">
    <source>
        <dbReference type="SAM" id="Phobius"/>
    </source>
</evidence>
<name>A0A5D4T1P3_9BACI</name>
<comment type="caution">
    <text evidence="2">The sequence shown here is derived from an EMBL/GenBank/DDBJ whole genome shotgun (WGS) entry which is preliminary data.</text>
</comment>
<proteinExistence type="predicted"/>
<dbReference type="Proteomes" id="UP000322524">
    <property type="component" value="Unassembled WGS sequence"/>
</dbReference>
<dbReference type="EMBL" id="VTEV01000003">
    <property type="protein sequence ID" value="TYS69189.1"/>
    <property type="molecule type" value="Genomic_DNA"/>
</dbReference>
<feature type="transmembrane region" description="Helical" evidence="1">
    <location>
        <begin position="51"/>
        <end position="72"/>
    </location>
</feature>
<protein>
    <submittedName>
        <fullName evidence="2">Uncharacterized protein</fullName>
    </submittedName>
</protein>
<keyword evidence="1" id="KW-1133">Transmembrane helix</keyword>
<gene>
    <name evidence="2" type="ORF">FZC76_09720</name>
</gene>
<keyword evidence="1" id="KW-0812">Transmembrane</keyword>
<accession>A0A5D4T1P3</accession>
<organism evidence="2 3">
    <name type="scientific">Sutcliffiella horikoshii</name>
    <dbReference type="NCBI Taxonomy" id="79883"/>
    <lineage>
        <taxon>Bacteria</taxon>
        <taxon>Bacillati</taxon>
        <taxon>Bacillota</taxon>
        <taxon>Bacilli</taxon>
        <taxon>Bacillales</taxon>
        <taxon>Bacillaceae</taxon>
        <taxon>Sutcliffiella</taxon>
    </lineage>
</organism>